<feature type="region of interest" description="Disordered" evidence="1">
    <location>
        <begin position="151"/>
        <end position="189"/>
    </location>
</feature>
<name>A0AAE0HRM8_9PEZI</name>
<reference evidence="2" key="1">
    <citation type="journal article" date="2023" name="Mol. Phylogenet. Evol.">
        <title>Genome-scale phylogeny and comparative genomics of the fungal order Sordariales.</title>
        <authorList>
            <person name="Hensen N."/>
            <person name="Bonometti L."/>
            <person name="Westerberg I."/>
            <person name="Brannstrom I.O."/>
            <person name="Guillou S."/>
            <person name="Cros-Aarteil S."/>
            <person name="Calhoun S."/>
            <person name="Haridas S."/>
            <person name="Kuo A."/>
            <person name="Mondo S."/>
            <person name="Pangilinan J."/>
            <person name="Riley R."/>
            <person name="LaButti K."/>
            <person name="Andreopoulos B."/>
            <person name="Lipzen A."/>
            <person name="Chen C."/>
            <person name="Yan M."/>
            <person name="Daum C."/>
            <person name="Ng V."/>
            <person name="Clum A."/>
            <person name="Steindorff A."/>
            <person name="Ohm R.A."/>
            <person name="Martin F."/>
            <person name="Silar P."/>
            <person name="Natvig D.O."/>
            <person name="Lalanne C."/>
            <person name="Gautier V."/>
            <person name="Ament-Velasquez S.L."/>
            <person name="Kruys A."/>
            <person name="Hutchinson M.I."/>
            <person name="Powell A.J."/>
            <person name="Barry K."/>
            <person name="Miller A.N."/>
            <person name="Grigoriev I.V."/>
            <person name="Debuchy R."/>
            <person name="Gladieux P."/>
            <person name="Hiltunen Thoren M."/>
            <person name="Johannesson H."/>
        </authorList>
    </citation>
    <scope>NUCLEOTIDE SEQUENCE</scope>
    <source>
        <strain evidence="2">CBS 168.71</strain>
    </source>
</reference>
<feature type="compositionally biased region" description="Acidic residues" evidence="1">
    <location>
        <begin position="426"/>
        <end position="440"/>
    </location>
</feature>
<sequence length="466" mass="50543">MALFSGWFLRSVLPRESFTDSPIQAVERLLSSPRPLQDADREVLVGAVLTMSSSLHLALGILQEILPQEKSQERLGEVLCPTLGQLLSSLQGTVCSFERSSSRQATEGVATHTPEPSKPASPRPLSRRNQRASPQLTQPAAARYEQLMPAVPPVGRAAGPPTSSARPHNARIKPESFPSLEGSPPPRQLHPEPVVHHGPATHLARALQAEMRVQSAIHVAVESLEFAEGQLKVVKQVNQLHGGNIDQLQSHFYEGYNRLLLRAVELQRQEHGLLSGQGSLISAAPMGRPYQLLTSNKTVPASPRQHSVSFQATLSVPSPATTPRANGTPQPTYPQRRSLERRNTIQGIKQEDARTSRTKPALKRRMSLADELALVNEDSESGYQDETSEVASSASELESDLESCNSRRMTRDHDESDGYSTNGESAAEDDAAGSDNEEDCGDRTLNGLDMTGPVGMPSMSAVHAVD</sequence>
<comment type="caution">
    <text evidence="2">The sequence shown here is derived from an EMBL/GenBank/DDBJ whole genome shotgun (WGS) entry which is preliminary data.</text>
</comment>
<feature type="region of interest" description="Disordered" evidence="1">
    <location>
        <begin position="99"/>
        <end position="137"/>
    </location>
</feature>
<dbReference type="Proteomes" id="UP001278766">
    <property type="component" value="Unassembled WGS sequence"/>
</dbReference>
<evidence type="ECO:0000313" key="2">
    <source>
        <dbReference type="EMBL" id="KAK3301453.1"/>
    </source>
</evidence>
<protein>
    <submittedName>
        <fullName evidence="2">Uncharacterized protein</fullName>
    </submittedName>
</protein>
<accession>A0AAE0HRM8</accession>
<evidence type="ECO:0000256" key="1">
    <source>
        <dbReference type="SAM" id="MobiDB-lite"/>
    </source>
</evidence>
<proteinExistence type="predicted"/>
<keyword evidence="3" id="KW-1185">Reference proteome</keyword>
<feature type="compositionally biased region" description="Basic and acidic residues" evidence="1">
    <location>
        <begin position="337"/>
        <end position="355"/>
    </location>
</feature>
<reference evidence="2" key="2">
    <citation type="submission" date="2023-06" db="EMBL/GenBank/DDBJ databases">
        <authorList>
            <consortium name="Lawrence Berkeley National Laboratory"/>
            <person name="Haridas S."/>
            <person name="Hensen N."/>
            <person name="Bonometti L."/>
            <person name="Westerberg I."/>
            <person name="Brannstrom I.O."/>
            <person name="Guillou S."/>
            <person name="Cros-Aarteil S."/>
            <person name="Calhoun S."/>
            <person name="Kuo A."/>
            <person name="Mondo S."/>
            <person name="Pangilinan J."/>
            <person name="Riley R."/>
            <person name="Labutti K."/>
            <person name="Andreopoulos B."/>
            <person name="Lipzen A."/>
            <person name="Chen C."/>
            <person name="Yanf M."/>
            <person name="Daum C."/>
            <person name="Ng V."/>
            <person name="Clum A."/>
            <person name="Steindorff A."/>
            <person name="Ohm R."/>
            <person name="Martin F."/>
            <person name="Silar P."/>
            <person name="Natvig D."/>
            <person name="Lalanne C."/>
            <person name="Gautier V."/>
            <person name="Ament-Velasquez S.L."/>
            <person name="Kruys A."/>
            <person name="Hutchinson M.I."/>
            <person name="Powell A.J."/>
            <person name="Barry K."/>
            <person name="Miller A.N."/>
            <person name="Grigoriev I.V."/>
            <person name="Debuchy R."/>
            <person name="Gladieux P."/>
            <person name="Thoren M.H."/>
            <person name="Johannesson H."/>
        </authorList>
    </citation>
    <scope>NUCLEOTIDE SEQUENCE</scope>
    <source>
        <strain evidence="2">CBS 168.71</strain>
    </source>
</reference>
<dbReference type="AlphaFoldDB" id="A0AAE0HRM8"/>
<feature type="compositionally biased region" description="Basic residues" evidence="1">
    <location>
        <begin position="356"/>
        <end position="366"/>
    </location>
</feature>
<evidence type="ECO:0000313" key="3">
    <source>
        <dbReference type="Proteomes" id="UP001278766"/>
    </source>
</evidence>
<gene>
    <name evidence="2" type="ORF">B0H64DRAFT_38941</name>
</gene>
<dbReference type="RefSeq" id="XP_062664967.1">
    <property type="nucleotide sequence ID" value="XM_062803340.1"/>
</dbReference>
<organism evidence="2 3">
    <name type="scientific">Chaetomium fimeti</name>
    <dbReference type="NCBI Taxonomy" id="1854472"/>
    <lineage>
        <taxon>Eukaryota</taxon>
        <taxon>Fungi</taxon>
        <taxon>Dikarya</taxon>
        <taxon>Ascomycota</taxon>
        <taxon>Pezizomycotina</taxon>
        <taxon>Sordariomycetes</taxon>
        <taxon>Sordariomycetidae</taxon>
        <taxon>Sordariales</taxon>
        <taxon>Chaetomiaceae</taxon>
        <taxon>Chaetomium</taxon>
    </lineage>
</organism>
<dbReference type="EMBL" id="JAUEPN010000001">
    <property type="protein sequence ID" value="KAK3301453.1"/>
    <property type="molecule type" value="Genomic_DNA"/>
</dbReference>
<dbReference type="GeneID" id="87840288"/>
<feature type="region of interest" description="Disordered" evidence="1">
    <location>
        <begin position="314"/>
        <end position="466"/>
    </location>
</feature>
<feature type="compositionally biased region" description="Polar residues" evidence="1">
    <location>
        <begin position="314"/>
        <end position="335"/>
    </location>
</feature>